<name>A0A9P6GT69_9PLEO</name>
<proteinExistence type="predicted"/>
<keyword evidence="3" id="KW-1185">Reference proteome</keyword>
<accession>A0A9P6GT69</accession>
<dbReference type="AlphaFoldDB" id="A0A9P6GT69"/>
<reference evidence="2" key="1">
    <citation type="journal article" date="2020" name="Mol. Plant Microbe Interact.">
        <title>Genome Sequence of the Biocontrol Agent Coniothyrium minitans strain Conio (IMI 134523).</title>
        <authorList>
            <person name="Patel D."/>
            <person name="Shittu T.A."/>
            <person name="Baroncelli R."/>
            <person name="Muthumeenakshi S."/>
            <person name="Osborne T.H."/>
            <person name="Janganan T.K."/>
            <person name="Sreenivasaprasad S."/>
        </authorList>
    </citation>
    <scope>NUCLEOTIDE SEQUENCE</scope>
    <source>
        <strain evidence="2">Conio</strain>
    </source>
</reference>
<dbReference type="EMBL" id="WJXW01000001">
    <property type="protein sequence ID" value="KAF9741402.1"/>
    <property type="molecule type" value="Genomic_DNA"/>
</dbReference>
<dbReference type="Proteomes" id="UP000756921">
    <property type="component" value="Unassembled WGS sequence"/>
</dbReference>
<sequence>MMEGFTPKRADGGYCPMNTSLTYRAPTTGSAALYGIRRRDGTGSVHPSHVEPHTFTLAFWTTILPIVAVTHLPTSSNEGKDSPRIAIKAKSAAP</sequence>
<feature type="region of interest" description="Disordered" evidence="1">
    <location>
        <begin position="73"/>
        <end position="94"/>
    </location>
</feature>
<protein>
    <submittedName>
        <fullName evidence="2">Uncharacterized protein</fullName>
    </submittedName>
</protein>
<comment type="caution">
    <text evidence="2">The sequence shown here is derived from an EMBL/GenBank/DDBJ whole genome shotgun (WGS) entry which is preliminary data.</text>
</comment>
<gene>
    <name evidence="2" type="ORF">PMIN01_00941</name>
</gene>
<evidence type="ECO:0000313" key="3">
    <source>
        <dbReference type="Proteomes" id="UP000756921"/>
    </source>
</evidence>
<evidence type="ECO:0000256" key="1">
    <source>
        <dbReference type="SAM" id="MobiDB-lite"/>
    </source>
</evidence>
<organism evidence="2 3">
    <name type="scientific">Paraphaeosphaeria minitans</name>
    <dbReference type="NCBI Taxonomy" id="565426"/>
    <lineage>
        <taxon>Eukaryota</taxon>
        <taxon>Fungi</taxon>
        <taxon>Dikarya</taxon>
        <taxon>Ascomycota</taxon>
        <taxon>Pezizomycotina</taxon>
        <taxon>Dothideomycetes</taxon>
        <taxon>Pleosporomycetidae</taxon>
        <taxon>Pleosporales</taxon>
        <taxon>Massarineae</taxon>
        <taxon>Didymosphaeriaceae</taxon>
        <taxon>Paraphaeosphaeria</taxon>
    </lineage>
</organism>
<evidence type="ECO:0000313" key="2">
    <source>
        <dbReference type="EMBL" id="KAF9741402.1"/>
    </source>
</evidence>